<dbReference type="Pfam" id="PF07727">
    <property type="entry name" value="RVT_2"/>
    <property type="match status" value="1"/>
</dbReference>
<comment type="caution">
    <text evidence="4">The sequence shown here is derived from an EMBL/GenBank/DDBJ whole genome shotgun (WGS) entry which is preliminary data.</text>
</comment>
<gene>
    <name evidence="4" type="primary">POLX_1159</name>
    <name evidence="4" type="ORF">CK203_098369</name>
</gene>
<feature type="domain" description="Reverse transcriptase Ty1/copia-type" evidence="2">
    <location>
        <begin position="381"/>
        <end position="560"/>
    </location>
</feature>
<reference evidence="4 5" key="1">
    <citation type="journal article" date="2018" name="PLoS Genet.">
        <title>Population sequencing reveals clonal diversity and ancestral inbreeding in the grapevine cultivar Chardonnay.</title>
        <authorList>
            <person name="Roach M.J."/>
            <person name="Johnson D.L."/>
            <person name="Bohlmann J."/>
            <person name="van Vuuren H.J."/>
            <person name="Jones S.J."/>
            <person name="Pretorius I.S."/>
            <person name="Schmidt S.A."/>
            <person name="Borneman A.R."/>
        </authorList>
    </citation>
    <scope>NUCLEOTIDE SEQUENCE [LARGE SCALE GENOMIC DNA]</scope>
    <source>
        <strain evidence="5">cv. Chardonnay</strain>
        <tissue evidence="4">Leaf</tissue>
    </source>
</reference>
<dbReference type="EMBL" id="QGNW01002511">
    <property type="protein sequence ID" value="RVW18806.1"/>
    <property type="molecule type" value="Genomic_DNA"/>
</dbReference>
<feature type="domain" description="Retroviral polymerase SH3-like" evidence="3">
    <location>
        <begin position="227"/>
        <end position="284"/>
    </location>
</feature>
<evidence type="ECO:0000313" key="5">
    <source>
        <dbReference type="Proteomes" id="UP000288805"/>
    </source>
</evidence>
<evidence type="ECO:0000259" key="2">
    <source>
        <dbReference type="Pfam" id="PF07727"/>
    </source>
</evidence>
<dbReference type="InterPro" id="IPR013103">
    <property type="entry name" value="RVT_2"/>
</dbReference>
<dbReference type="InterPro" id="IPR057670">
    <property type="entry name" value="SH3_retrovirus"/>
</dbReference>
<accession>A0A438C7A7</accession>
<evidence type="ECO:0000259" key="3">
    <source>
        <dbReference type="Pfam" id="PF25597"/>
    </source>
</evidence>
<dbReference type="PANTHER" id="PTHR43383">
    <property type="entry name" value="NODULIN 6"/>
    <property type="match status" value="1"/>
</dbReference>
<dbReference type="PANTHER" id="PTHR43383:SF2">
    <property type="entry name" value="AMIDOHYDROLASE 2 FAMILY PROTEIN"/>
    <property type="match status" value="1"/>
</dbReference>
<dbReference type="AlphaFoldDB" id="A0A438C7A7"/>
<proteinExistence type="predicted"/>
<evidence type="ECO:0000313" key="4">
    <source>
        <dbReference type="EMBL" id="RVW18806.1"/>
    </source>
</evidence>
<organism evidence="4 5">
    <name type="scientific">Vitis vinifera</name>
    <name type="common">Grape</name>
    <dbReference type="NCBI Taxonomy" id="29760"/>
    <lineage>
        <taxon>Eukaryota</taxon>
        <taxon>Viridiplantae</taxon>
        <taxon>Streptophyta</taxon>
        <taxon>Embryophyta</taxon>
        <taxon>Tracheophyta</taxon>
        <taxon>Spermatophyta</taxon>
        <taxon>Magnoliopsida</taxon>
        <taxon>eudicotyledons</taxon>
        <taxon>Gunneridae</taxon>
        <taxon>Pentapetalae</taxon>
        <taxon>rosids</taxon>
        <taxon>Vitales</taxon>
        <taxon>Vitaceae</taxon>
        <taxon>Viteae</taxon>
        <taxon>Vitis</taxon>
    </lineage>
</organism>
<evidence type="ECO:0000256" key="1">
    <source>
        <dbReference type="SAM" id="MobiDB-lite"/>
    </source>
</evidence>
<dbReference type="InterPro" id="IPR043502">
    <property type="entry name" value="DNA/RNA_pol_sf"/>
</dbReference>
<dbReference type="InterPro" id="IPR036875">
    <property type="entry name" value="Znf_CCHC_sf"/>
</dbReference>
<name>A0A438C7A7_VITVI</name>
<protein>
    <submittedName>
        <fullName evidence="4">Retrovirus-related Pol polyprotein from transposon TNT 1-94</fullName>
    </submittedName>
</protein>
<feature type="compositionally biased region" description="Basic and acidic residues" evidence="1">
    <location>
        <begin position="297"/>
        <end position="317"/>
    </location>
</feature>
<dbReference type="SUPFAM" id="SSF56672">
    <property type="entry name" value="DNA/RNA polymerases"/>
    <property type="match status" value="1"/>
</dbReference>
<dbReference type="SUPFAM" id="SSF57756">
    <property type="entry name" value="Retrovirus zinc finger-like domains"/>
    <property type="match status" value="1"/>
</dbReference>
<feature type="region of interest" description="Disordered" evidence="1">
    <location>
        <begin position="290"/>
        <end position="318"/>
    </location>
</feature>
<dbReference type="Proteomes" id="UP000288805">
    <property type="component" value="Unassembled WGS sequence"/>
</dbReference>
<dbReference type="Pfam" id="PF25597">
    <property type="entry name" value="SH3_retrovirus"/>
    <property type="match status" value="1"/>
</dbReference>
<sequence length="566" mass="64861">MTLQHTGNPLNDNGCTSFLLDWMVTLSKFEERFYRKDPLPDLEECYALIRREDQSKTNHSKTGPNIDKSTLKCTHCNKTGHTKNRCFEIVGYPDRWDHNRDQRKNDSKKTSTTTIAEIKTEANVTKNASALVATTDYDGHPNKTDDWLRMTWLCLMKTKDEVNLLFQKFHKMIETQYNAKGEAITSAAYLINRVPSSSIDFQTPLQALTNVVVAPTVPNLPPRVFGCMAFVHLHKHQRTKLTSRALQCVFVGYASHKKGYRCYHPPTRRMFITMDVVFHEDSIQFELVNQETGEPSSNDHPETEEVIKEGRDSKIEPSEQFGSEDAFIKIPNQSSSVEGVLNLEPDPFMKRFLHTVIIEEALADPRWKAAMNEEMKSLQKNETWELIDCPPGKKPVGCRWIYTVKYKADGSIERFKARLVAKGYTQTYRIDYIETFAPVAKINTVQVLLSLAANLDWSLQQFDVKNVFLHGELSEEVYIDLPLGCMGSEKQCQKVCKLKKSLYGLKQSPRAWFGRFAKSMRAFGYRQSNSDHTLFLKKQHGKITALIVYVDDMVVTGNDPEERKAL</sequence>
<dbReference type="GO" id="GO:0003676">
    <property type="term" value="F:nucleic acid binding"/>
    <property type="evidence" value="ECO:0007669"/>
    <property type="project" value="InterPro"/>
</dbReference>
<dbReference type="GO" id="GO:0008270">
    <property type="term" value="F:zinc ion binding"/>
    <property type="evidence" value="ECO:0007669"/>
    <property type="project" value="InterPro"/>
</dbReference>